<dbReference type="Gene3D" id="2.115.10.20">
    <property type="entry name" value="Glycosyl hydrolase domain, family 43"/>
    <property type="match status" value="1"/>
</dbReference>
<comment type="caution">
    <text evidence="1">The sequence shown here is derived from an EMBL/GenBank/DDBJ whole genome shotgun (WGS) entry which is preliminary data.</text>
</comment>
<dbReference type="InterPro" id="IPR023296">
    <property type="entry name" value="Glyco_hydro_beta-prop_sf"/>
</dbReference>
<dbReference type="Proteomes" id="UP000176484">
    <property type="component" value="Unassembled WGS sequence"/>
</dbReference>
<name>A0A1F6TNC6_9BACT</name>
<dbReference type="EMBL" id="MFTD01000017">
    <property type="protein sequence ID" value="OGI46566.1"/>
    <property type="molecule type" value="Genomic_DNA"/>
</dbReference>
<organism evidence="1 2">
    <name type="scientific">Candidatus Nomurabacteria bacterium GWB1_40_6</name>
    <dbReference type="NCBI Taxonomy" id="1801727"/>
    <lineage>
        <taxon>Bacteria</taxon>
        <taxon>Candidatus Nomuraibacteriota</taxon>
    </lineage>
</organism>
<evidence type="ECO:0000313" key="1">
    <source>
        <dbReference type="EMBL" id="OGI46566.1"/>
    </source>
</evidence>
<gene>
    <name evidence="1" type="ORF">A2121_02880</name>
</gene>
<accession>A0A1F6TNC6</accession>
<reference evidence="1 2" key="1">
    <citation type="journal article" date="2016" name="Nat. Commun.">
        <title>Thousands of microbial genomes shed light on interconnected biogeochemical processes in an aquifer system.</title>
        <authorList>
            <person name="Anantharaman K."/>
            <person name="Brown C.T."/>
            <person name="Hug L.A."/>
            <person name="Sharon I."/>
            <person name="Castelle C.J."/>
            <person name="Probst A.J."/>
            <person name="Thomas B.C."/>
            <person name="Singh A."/>
            <person name="Wilkins M.J."/>
            <person name="Karaoz U."/>
            <person name="Brodie E.L."/>
            <person name="Williams K.H."/>
            <person name="Hubbard S.S."/>
            <person name="Banfield J.F."/>
        </authorList>
    </citation>
    <scope>NUCLEOTIDE SEQUENCE [LARGE SCALE GENOMIC DNA]</scope>
</reference>
<protein>
    <submittedName>
        <fullName evidence="1">Uncharacterized protein</fullName>
    </submittedName>
</protein>
<evidence type="ECO:0000313" key="2">
    <source>
        <dbReference type="Proteomes" id="UP000176484"/>
    </source>
</evidence>
<sequence length="346" mass="38854">MSKSYIQHEGRVINTDKKFTHVMAITLDPRVNYREGTLRCITSREGDIAIKGSVDRSELHKIKGDSLEHFEIGERLIIKNEKEIIDSLIPEGWDFIGLEDPDIWIDPVTDLMHLYFTIPIRPPKKLHDSGEKVKVHLGHAVGKDLGSLEMTMLVLMDTVQLSAKEVSIAPVNKKGFRYNLIESRDRQTDITYSVVKVAIAEDMGKPWKYGDTVFHPAEHNISWIAGHASPGPLFSKSFIDVGEGKLLGIINGCEANQKIEEGIKYGTFSIGLFIYDYENGKIDWVSENPFIEDSEAGRSGKRAITFASQFVETGQGEGILYAHVDDSFVRAYTLKAEDLKTLLPDE</sequence>
<dbReference type="AlphaFoldDB" id="A0A1F6TNC6"/>
<proteinExistence type="predicted"/>